<sequence length="129" mass="14614">MFPNPALEDCEVMNPETGNCMWSEHMHIYMESYEQRNMVENAEIKAIAILAETKQAYEEERAVINKTGAKCDEDYIQLAIRESQVVAEETGDWSKVEGLYNSLADYESQKKLIEQGNTSDGANADMLLP</sequence>
<organism evidence="1 2">
    <name type="scientific">Ditylenchus dipsaci</name>
    <dbReference type="NCBI Taxonomy" id="166011"/>
    <lineage>
        <taxon>Eukaryota</taxon>
        <taxon>Metazoa</taxon>
        <taxon>Ecdysozoa</taxon>
        <taxon>Nematoda</taxon>
        <taxon>Chromadorea</taxon>
        <taxon>Rhabditida</taxon>
        <taxon>Tylenchina</taxon>
        <taxon>Tylenchomorpha</taxon>
        <taxon>Sphaerularioidea</taxon>
        <taxon>Anguinidae</taxon>
        <taxon>Anguininae</taxon>
        <taxon>Ditylenchus</taxon>
    </lineage>
</organism>
<dbReference type="Proteomes" id="UP000887574">
    <property type="component" value="Unplaced"/>
</dbReference>
<evidence type="ECO:0000313" key="2">
    <source>
        <dbReference type="WBParaSite" id="jg12350"/>
    </source>
</evidence>
<dbReference type="WBParaSite" id="jg12350">
    <property type="protein sequence ID" value="jg12350"/>
    <property type="gene ID" value="jg12350"/>
</dbReference>
<accession>A0A915CT70</accession>
<dbReference type="AlphaFoldDB" id="A0A915CT70"/>
<keyword evidence="1" id="KW-1185">Reference proteome</keyword>
<proteinExistence type="predicted"/>
<evidence type="ECO:0000313" key="1">
    <source>
        <dbReference type="Proteomes" id="UP000887574"/>
    </source>
</evidence>
<name>A0A915CT70_9BILA</name>
<protein>
    <submittedName>
        <fullName evidence="2">Uncharacterized protein</fullName>
    </submittedName>
</protein>
<reference evidence="2" key="1">
    <citation type="submission" date="2022-11" db="UniProtKB">
        <authorList>
            <consortium name="WormBaseParasite"/>
        </authorList>
    </citation>
    <scope>IDENTIFICATION</scope>
</reference>